<evidence type="ECO:0000313" key="2">
    <source>
        <dbReference type="Proteomes" id="UP001164250"/>
    </source>
</evidence>
<evidence type="ECO:0000313" key="1">
    <source>
        <dbReference type="EMBL" id="KAJ0093500.1"/>
    </source>
</evidence>
<protein>
    <submittedName>
        <fullName evidence="1">Uncharacterized protein</fullName>
    </submittedName>
</protein>
<dbReference type="EMBL" id="CM047903">
    <property type="protein sequence ID" value="KAJ0093500.1"/>
    <property type="molecule type" value="Genomic_DNA"/>
</dbReference>
<gene>
    <name evidence="1" type="ORF">Patl1_26391</name>
</gene>
<accession>A0ACC1B3L6</accession>
<organism evidence="1 2">
    <name type="scientific">Pistacia atlantica</name>
    <dbReference type="NCBI Taxonomy" id="434234"/>
    <lineage>
        <taxon>Eukaryota</taxon>
        <taxon>Viridiplantae</taxon>
        <taxon>Streptophyta</taxon>
        <taxon>Embryophyta</taxon>
        <taxon>Tracheophyta</taxon>
        <taxon>Spermatophyta</taxon>
        <taxon>Magnoliopsida</taxon>
        <taxon>eudicotyledons</taxon>
        <taxon>Gunneridae</taxon>
        <taxon>Pentapetalae</taxon>
        <taxon>rosids</taxon>
        <taxon>malvids</taxon>
        <taxon>Sapindales</taxon>
        <taxon>Anacardiaceae</taxon>
        <taxon>Pistacia</taxon>
    </lineage>
</organism>
<keyword evidence="2" id="KW-1185">Reference proteome</keyword>
<reference evidence="2" key="1">
    <citation type="journal article" date="2023" name="G3 (Bethesda)">
        <title>Genome assembly and association tests identify interacting loci associated with vigor, precocity, and sex in interspecific pistachio rootstocks.</title>
        <authorList>
            <person name="Palmer W."/>
            <person name="Jacygrad E."/>
            <person name="Sagayaradj S."/>
            <person name="Cavanaugh K."/>
            <person name="Han R."/>
            <person name="Bertier L."/>
            <person name="Beede B."/>
            <person name="Kafkas S."/>
            <person name="Golino D."/>
            <person name="Preece J."/>
            <person name="Michelmore R."/>
        </authorList>
    </citation>
    <scope>NUCLEOTIDE SEQUENCE [LARGE SCALE GENOMIC DNA]</scope>
</reference>
<name>A0ACC1B3L6_9ROSI</name>
<dbReference type="Proteomes" id="UP001164250">
    <property type="component" value="Chromosome 7"/>
</dbReference>
<comment type="caution">
    <text evidence="1">The sequence shown here is derived from an EMBL/GenBank/DDBJ whole genome shotgun (WGS) entry which is preliminary data.</text>
</comment>
<sequence>MLERLGSDQNLFLENYWLKLRKPLFLSLKFNSYHEGRARPCNSSRGDVEPATTAKQKNKKRKRDKPPSLTTMAQKAERVTAKVERIPDQPNKTPPLVGYFPYVFSPQSGE</sequence>
<proteinExistence type="predicted"/>